<proteinExistence type="predicted"/>
<accession>X1NFV1</accession>
<protein>
    <submittedName>
        <fullName evidence="2">Uncharacterized protein</fullName>
    </submittedName>
</protein>
<dbReference type="EMBL" id="BARV01005765">
    <property type="protein sequence ID" value="GAI17539.1"/>
    <property type="molecule type" value="Genomic_DNA"/>
</dbReference>
<feature type="compositionally biased region" description="Basic and acidic residues" evidence="1">
    <location>
        <begin position="24"/>
        <end position="33"/>
    </location>
</feature>
<gene>
    <name evidence="2" type="ORF">S06H3_11703</name>
</gene>
<reference evidence="2" key="1">
    <citation type="journal article" date="2014" name="Front. Microbiol.">
        <title>High frequency of phylogenetically diverse reductive dehalogenase-homologous genes in deep subseafloor sedimentary metagenomes.</title>
        <authorList>
            <person name="Kawai M."/>
            <person name="Futagami T."/>
            <person name="Toyoda A."/>
            <person name="Takaki Y."/>
            <person name="Nishi S."/>
            <person name="Hori S."/>
            <person name="Arai W."/>
            <person name="Tsubouchi T."/>
            <person name="Morono Y."/>
            <person name="Uchiyama I."/>
            <person name="Ito T."/>
            <person name="Fujiyama A."/>
            <person name="Inagaki F."/>
            <person name="Takami H."/>
        </authorList>
    </citation>
    <scope>NUCLEOTIDE SEQUENCE</scope>
    <source>
        <strain evidence="2">Expedition CK06-06</strain>
    </source>
</reference>
<dbReference type="AlphaFoldDB" id="X1NFV1"/>
<comment type="caution">
    <text evidence="2">The sequence shown here is derived from an EMBL/GenBank/DDBJ whole genome shotgun (WGS) entry which is preliminary data.</text>
</comment>
<evidence type="ECO:0000256" key="1">
    <source>
        <dbReference type="SAM" id="MobiDB-lite"/>
    </source>
</evidence>
<organism evidence="2">
    <name type="scientific">marine sediment metagenome</name>
    <dbReference type="NCBI Taxonomy" id="412755"/>
    <lineage>
        <taxon>unclassified sequences</taxon>
        <taxon>metagenomes</taxon>
        <taxon>ecological metagenomes</taxon>
    </lineage>
</organism>
<feature type="non-terminal residue" evidence="2">
    <location>
        <position position="51"/>
    </location>
</feature>
<feature type="compositionally biased region" description="Low complexity" evidence="1">
    <location>
        <begin position="1"/>
        <end position="12"/>
    </location>
</feature>
<sequence length="51" mass="5415">MTIAHVGHVVTPHPVPGNRTGDAWCERPGRLADAEPPWWGQSEGQASAGAR</sequence>
<feature type="region of interest" description="Disordered" evidence="1">
    <location>
        <begin position="1"/>
        <end position="51"/>
    </location>
</feature>
<evidence type="ECO:0000313" key="2">
    <source>
        <dbReference type="EMBL" id="GAI17539.1"/>
    </source>
</evidence>
<name>X1NFV1_9ZZZZ</name>